<proteinExistence type="predicted"/>
<dbReference type="InterPro" id="IPR029480">
    <property type="entry name" value="Transpos_assoc"/>
</dbReference>
<dbReference type="EMBL" id="JANJYJ010000006">
    <property type="protein sequence ID" value="KAK3204997.1"/>
    <property type="molecule type" value="Genomic_DNA"/>
</dbReference>
<evidence type="ECO:0000313" key="2">
    <source>
        <dbReference type="EMBL" id="KAK3204997.1"/>
    </source>
</evidence>
<gene>
    <name evidence="2" type="ORF">Dsin_019043</name>
</gene>
<accession>A0AAE0A709</accession>
<organism evidence="2 3">
    <name type="scientific">Dipteronia sinensis</name>
    <dbReference type="NCBI Taxonomy" id="43782"/>
    <lineage>
        <taxon>Eukaryota</taxon>
        <taxon>Viridiplantae</taxon>
        <taxon>Streptophyta</taxon>
        <taxon>Embryophyta</taxon>
        <taxon>Tracheophyta</taxon>
        <taxon>Spermatophyta</taxon>
        <taxon>Magnoliopsida</taxon>
        <taxon>eudicotyledons</taxon>
        <taxon>Gunneridae</taxon>
        <taxon>Pentapetalae</taxon>
        <taxon>rosids</taxon>
        <taxon>malvids</taxon>
        <taxon>Sapindales</taxon>
        <taxon>Sapindaceae</taxon>
        <taxon>Hippocastanoideae</taxon>
        <taxon>Acereae</taxon>
        <taxon>Dipteronia</taxon>
    </lineage>
</organism>
<dbReference type="AlphaFoldDB" id="A0AAE0A709"/>
<protein>
    <recommendedName>
        <fullName evidence="1">Transposase-associated domain-containing protein</fullName>
    </recommendedName>
</protein>
<reference evidence="2" key="1">
    <citation type="journal article" date="2023" name="Plant J.">
        <title>Genome sequences and population genomics provide insights into the demographic history, inbreeding, and mutation load of two 'living fossil' tree species of Dipteronia.</title>
        <authorList>
            <person name="Feng Y."/>
            <person name="Comes H.P."/>
            <person name="Chen J."/>
            <person name="Zhu S."/>
            <person name="Lu R."/>
            <person name="Zhang X."/>
            <person name="Li P."/>
            <person name="Qiu J."/>
            <person name="Olsen K.M."/>
            <person name="Qiu Y."/>
        </authorList>
    </citation>
    <scope>NUCLEOTIDE SEQUENCE</scope>
    <source>
        <strain evidence="2">NBL</strain>
    </source>
</reference>
<sequence length="185" mass="21509">MDINWIHIPDRACDEYLSRIGEFIRVARNHVNYCGHIKCPCLNCNNCSWKSVSEIRQHLMMYVMSYNYTILTHHGERLGTASSSSITSSVTKPNDDIGCDNDQVMGIINDMYPSTLHYYKQNILEEEDVLVDDDTLKDDRTSNLHRQEIDKYEQLLKEAQKELYPGCEGIVKRMLPKPPTHRHAY</sequence>
<dbReference type="Proteomes" id="UP001281410">
    <property type="component" value="Unassembled WGS sequence"/>
</dbReference>
<evidence type="ECO:0000313" key="3">
    <source>
        <dbReference type="Proteomes" id="UP001281410"/>
    </source>
</evidence>
<dbReference type="Pfam" id="PF13963">
    <property type="entry name" value="Transpos_assoc"/>
    <property type="match status" value="1"/>
</dbReference>
<evidence type="ECO:0000259" key="1">
    <source>
        <dbReference type="Pfam" id="PF13963"/>
    </source>
</evidence>
<feature type="domain" description="Transposase-associated" evidence="1">
    <location>
        <begin position="4"/>
        <end position="76"/>
    </location>
</feature>
<name>A0AAE0A709_9ROSI</name>
<comment type="caution">
    <text evidence="2">The sequence shown here is derived from an EMBL/GenBank/DDBJ whole genome shotgun (WGS) entry which is preliminary data.</text>
</comment>
<keyword evidence="3" id="KW-1185">Reference proteome</keyword>